<dbReference type="GO" id="GO:0016020">
    <property type="term" value="C:membrane"/>
    <property type="evidence" value="ECO:0007669"/>
    <property type="project" value="UniProtKB-SubCell"/>
</dbReference>
<reference evidence="8" key="2">
    <citation type="submission" date="2017-05" db="EMBL/GenBank/DDBJ databases">
        <authorList>
            <consortium name="The Broad Institute Genomics Platform"/>
            <consortium name="The Broad Institute Genomic Center for Infectious Diseases"/>
            <person name="Earl A."/>
            <person name="Manson A."/>
            <person name="Schwartman J."/>
            <person name="Gilmore M."/>
            <person name="Abouelleil A."/>
            <person name="Cao P."/>
            <person name="Chapman S."/>
            <person name="Cusick C."/>
            <person name="Shea T."/>
            <person name="Young S."/>
            <person name="Neafsey D."/>
            <person name="Nusbaum C."/>
            <person name="Birren B."/>
        </authorList>
    </citation>
    <scope>NUCLEOTIDE SEQUENCE</scope>
    <source>
        <strain evidence="8">9D6_DIV0238</strain>
    </source>
</reference>
<feature type="transmembrane region" description="Helical" evidence="6">
    <location>
        <begin position="20"/>
        <end position="40"/>
    </location>
</feature>
<evidence type="ECO:0000256" key="1">
    <source>
        <dbReference type="ARBA" id="ARBA00004141"/>
    </source>
</evidence>
<dbReference type="NCBIfam" id="TIGR01593">
    <property type="entry name" value="holin_tox_secr"/>
    <property type="match status" value="1"/>
</dbReference>
<proteinExistence type="inferred from homology"/>
<dbReference type="AlphaFoldDB" id="A0A200J8S3"/>
<reference evidence="7" key="1">
    <citation type="submission" date="2017-05" db="EMBL/GenBank/DDBJ databases">
        <title>The Genome Sequence of Enterococcus sp. 9D6_DIV0238.</title>
        <authorList>
            <consortium name="The Broad Institute Genomics Platform"/>
            <consortium name="The Broad Institute Genomic Center for Infectious Diseases"/>
            <person name="Earl A."/>
            <person name="Manson A."/>
            <person name="Schwartman J."/>
            <person name="Gilmore M."/>
            <person name="Abouelleil A."/>
            <person name="Cao P."/>
            <person name="Chapman S."/>
            <person name="Cusick C."/>
            <person name="Shea T."/>
            <person name="Young S."/>
            <person name="Neafsey D."/>
            <person name="Nusbaum C."/>
            <person name="Birren B."/>
        </authorList>
    </citation>
    <scope>NUCLEOTIDE SEQUENCE [LARGE SCALE GENOMIC DNA]</scope>
    <source>
        <strain evidence="7">9D6_DIV0238</strain>
    </source>
</reference>
<name>A0A200J8S3_9ENTE</name>
<evidence type="ECO:0000256" key="3">
    <source>
        <dbReference type="ARBA" id="ARBA00022989"/>
    </source>
</evidence>
<keyword evidence="9" id="KW-1185">Reference proteome</keyword>
<evidence type="ECO:0000256" key="5">
    <source>
        <dbReference type="ARBA" id="ARBA00023600"/>
    </source>
</evidence>
<sequence>MKMFEYLDRFLVDADHKAIYVLALICVAMIIDFLSGSLAAKINPDIHFLSKVGINGILRKIASMVLLMFFVPLAPLIPGGTGVGLIYVLYIGYLLMELKSILENYKKMGIGTELFEEFLKNFKDDKDEK</sequence>
<evidence type="ECO:0000256" key="4">
    <source>
        <dbReference type="ARBA" id="ARBA00023136"/>
    </source>
</evidence>
<evidence type="ECO:0000256" key="2">
    <source>
        <dbReference type="ARBA" id="ARBA00022692"/>
    </source>
</evidence>
<dbReference type="Pfam" id="PF05105">
    <property type="entry name" value="Phage_holin_4_1"/>
    <property type="match status" value="1"/>
</dbReference>
<evidence type="ECO:0000313" key="9">
    <source>
        <dbReference type="Proteomes" id="UP000196151"/>
    </source>
</evidence>
<comment type="subcellular location">
    <subcellularLocation>
        <location evidence="1">Membrane</location>
        <topology evidence="1">Multi-pass membrane protein</topology>
    </subcellularLocation>
</comment>
<keyword evidence="2 6" id="KW-0812">Transmembrane</keyword>
<accession>A0A200J8S3</accession>
<protein>
    <recommendedName>
        <fullName evidence="10">Holin</fullName>
    </recommendedName>
</protein>
<evidence type="ECO:0000256" key="6">
    <source>
        <dbReference type="SAM" id="Phobius"/>
    </source>
</evidence>
<organism evidence="7">
    <name type="scientific">Candidatus Enterococcus dunnyi</name>
    <dbReference type="NCBI Taxonomy" id="1834192"/>
    <lineage>
        <taxon>Bacteria</taxon>
        <taxon>Bacillati</taxon>
        <taxon>Bacillota</taxon>
        <taxon>Bacilli</taxon>
        <taxon>Lactobacillales</taxon>
        <taxon>Enterococcaceae</taxon>
        <taxon>Enterococcus</taxon>
    </lineage>
</organism>
<evidence type="ECO:0000313" key="7">
    <source>
        <dbReference type="EMBL" id="OUZ33584.1"/>
    </source>
</evidence>
<evidence type="ECO:0008006" key="10">
    <source>
        <dbReference type="Google" id="ProtNLM"/>
    </source>
</evidence>
<keyword evidence="3 6" id="KW-1133">Transmembrane helix</keyword>
<keyword evidence="4 6" id="KW-0472">Membrane</keyword>
<dbReference type="InterPro" id="IPR006480">
    <property type="entry name" value="Phage_holin_4_1"/>
</dbReference>
<reference evidence="8" key="3">
    <citation type="submission" date="2024-03" db="EMBL/GenBank/DDBJ databases">
        <title>The Genome Sequence of Enterococcus sp. DIV0238c.</title>
        <authorList>
            <consortium name="The Broad Institute Genomics Platform"/>
            <consortium name="The Broad Institute Microbial Omics Core"/>
            <consortium name="The Broad Institute Genomic Center for Infectious Diseases"/>
            <person name="Earl A."/>
            <person name="Manson A."/>
            <person name="Gilmore M."/>
            <person name="Schwartman J."/>
            <person name="Shea T."/>
            <person name="Abouelleil A."/>
            <person name="Cao P."/>
            <person name="Chapman S."/>
            <person name="Cusick C."/>
            <person name="Young S."/>
            <person name="Neafsey D."/>
            <person name="Nusbaum C."/>
            <person name="Birren B."/>
        </authorList>
    </citation>
    <scope>NUCLEOTIDE SEQUENCE</scope>
    <source>
        <strain evidence="8">9D6_DIV0238</strain>
    </source>
</reference>
<dbReference type="EMBL" id="NIBQ01000002">
    <property type="protein sequence ID" value="OUZ33584.1"/>
    <property type="molecule type" value="Genomic_DNA"/>
</dbReference>
<comment type="similarity">
    <text evidence="5">Belongs to the bacteriophage holin family. Cp-1 holin subfamily.</text>
</comment>
<evidence type="ECO:0000313" key="8">
    <source>
        <dbReference type="EMBL" id="WYJ93286.1"/>
    </source>
</evidence>
<feature type="transmembrane region" description="Helical" evidence="6">
    <location>
        <begin position="77"/>
        <end position="96"/>
    </location>
</feature>
<dbReference type="Proteomes" id="UP000196151">
    <property type="component" value="Chromosome"/>
</dbReference>
<dbReference type="EMBL" id="CP147246">
    <property type="protein sequence ID" value="WYJ93286.1"/>
    <property type="molecule type" value="Genomic_DNA"/>
</dbReference>
<gene>
    <name evidence="8" type="ORF">A5889_000782</name>
    <name evidence="7" type="ORF">A5889_002299</name>
</gene>